<dbReference type="Proteomes" id="UP000324897">
    <property type="component" value="Chromosome 1"/>
</dbReference>
<comment type="subcellular location">
    <subcellularLocation>
        <location evidence="1">Membrane</location>
        <topology evidence="1">Single-pass type I membrane protein</topology>
    </subcellularLocation>
</comment>
<evidence type="ECO:0000313" key="14">
    <source>
        <dbReference type="EMBL" id="TVU33312.1"/>
    </source>
</evidence>
<evidence type="ECO:0000256" key="7">
    <source>
        <dbReference type="ARBA" id="ARBA00022989"/>
    </source>
</evidence>
<keyword evidence="3" id="KW-0812">Transmembrane</keyword>
<evidence type="ECO:0000256" key="1">
    <source>
        <dbReference type="ARBA" id="ARBA00004479"/>
    </source>
</evidence>
<feature type="chain" id="PRO_5033491044" description="Phytocyanin domain-containing protein" evidence="12">
    <location>
        <begin position="26"/>
        <end position="123"/>
    </location>
</feature>
<evidence type="ECO:0000256" key="2">
    <source>
        <dbReference type="ARBA" id="ARBA00022448"/>
    </source>
</evidence>
<evidence type="ECO:0000256" key="11">
    <source>
        <dbReference type="ARBA" id="ARBA00023180"/>
    </source>
</evidence>
<evidence type="ECO:0000259" key="13">
    <source>
        <dbReference type="PROSITE" id="PS51485"/>
    </source>
</evidence>
<evidence type="ECO:0000256" key="9">
    <source>
        <dbReference type="ARBA" id="ARBA00023136"/>
    </source>
</evidence>
<dbReference type="EMBL" id="RWGY01000011">
    <property type="protein sequence ID" value="TVU33312.1"/>
    <property type="molecule type" value="Genomic_DNA"/>
</dbReference>
<dbReference type="InterPro" id="IPR041844">
    <property type="entry name" value="Plantacyanin"/>
</dbReference>
<dbReference type="Gene3D" id="2.60.40.420">
    <property type="entry name" value="Cupredoxins - blue copper proteins"/>
    <property type="match status" value="1"/>
</dbReference>
<dbReference type="SUPFAM" id="SSF49503">
    <property type="entry name" value="Cupredoxins"/>
    <property type="match status" value="1"/>
</dbReference>
<dbReference type="FunFam" id="2.60.40.420:FF:000067">
    <property type="entry name" value="Cupredoxin superfamily protein"/>
    <property type="match status" value="1"/>
</dbReference>
<proteinExistence type="predicted"/>
<dbReference type="AlphaFoldDB" id="A0A5J9VAM9"/>
<dbReference type="GO" id="GO:0009055">
    <property type="term" value="F:electron transfer activity"/>
    <property type="evidence" value="ECO:0007669"/>
    <property type="project" value="InterPro"/>
</dbReference>
<dbReference type="InterPro" id="IPR003245">
    <property type="entry name" value="Phytocyanin_dom"/>
</dbReference>
<feature type="signal peptide" evidence="12">
    <location>
        <begin position="1"/>
        <end position="25"/>
    </location>
</feature>
<keyword evidence="10" id="KW-1015">Disulfide bond</keyword>
<dbReference type="Gramene" id="TVU33312">
    <property type="protein sequence ID" value="TVU33312"/>
    <property type="gene ID" value="EJB05_25122"/>
</dbReference>
<evidence type="ECO:0000256" key="8">
    <source>
        <dbReference type="ARBA" id="ARBA00023008"/>
    </source>
</evidence>
<keyword evidence="7" id="KW-1133">Transmembrane helix</keyword>
<feature type="domain" description="Phytocyanin" evidence="13">
    <location>
        <begin position="26"/>
        <end position="123"/>
    </location>
</feature>
<dbReference type="InterPro" id="IPR008972">
    <property type="entry name" value="Cupredoxin"/>
</dbReference>
<dbReference type="GO" id="GO:0046872">
    <property type="term" value="F:metal ion binding"/>
    <property type="evidence" value="ECO:0007669"/>
    <property type="project" value="UniProtKB-KW"/>
</dbReference>
<dbReference type="CDD" id="cd11013">
    <property type="entry name" value="Plantacyanin"/>
    <property type="match status" value="1"/>
</dbReference>
<evidence type="ECO:0000313" key="16">
    <source>
        <dbReference type="Proteomes" id="UP000324897"/>
    </source>
</evidence>
<keyword evidence="4" id="KW-0479">Metal-binding</keyword>
<dbReference type="PROSITE" id="PS51485">
    <property type="entry name" value="PHYTOCYANIN"/>
    <property type="match status" value="1"/>
</dbReference>
<evidence type="ECO:0000256" key="6">
    <source>
        <dbReference type="ARBA" id="ARBA00022982"/>
    </source>
</evidence>
<evidence type="ECO:0000256" key="3">
    <source>
        <dbReference type="ARBA" id="ARBA00022692"/>
    </source>
</evidence>
<evidence type="ECO:0000256" key="4">
    <source>
        <dbReference type="ARBA" id="ARBA00022723"/>
    </source>
</evidence>
<keyword evidence="16" id="KW-1185">Reference proteome</keyword>
<reference evidence="14 16" key="1">
    <citation type="journal article" date="2019" name="Sci. Rep.">
        <title>A high-quality genome of Eragrostis curvula grass provides insights into Poaceae evolution and supports new strategies to enhance forage quality.</title>
        <authorList>
            <person name="Carballo J."/>
            <person name="Santos B.A.C.M."/>
            <person name="Zappacosta D."/>
            <person name="Garbus I."/>
            <person name="Selva J.P."/>
            <person name="Gallo C.A."/>
            <person name="Diaz A."/>
            <person name="Albertini E."/>
            <person name="Caccamo M."/>
            <person name="Echenique V."/>
        </authorList>
    </citation>
    <scope>NUCLEOTIDE SEQUENCE [LARGE SCALE GENOMIC DNA]</scope>
    <source>
        <strain evidence="16">cv. Victoria</strain>
        <tissue evidence="14">Leaf</tissue>
    </source>
</reference>
<dbReference type="Pfam" id="PF02298">
    <property type="entry name" value="Cu_bind_like"/>
    <property type="match status" value="1"/>
</dbReference>
<keyword evidence="8" id="KW-0186">Copper</keyword>
<evidence type="ECO:0000313" key="15">
    <source>
        <dbReference type="EMBL" id="TVU33335.1"/>
    </source>
</evidence>
<dbReference type="GO" id="GO:0005886">
    <property type="term" value="C:plasma membrane"/>
    <property type="evidence" value="ECO:0007669"/>
    <property type="project" value="TreeGrafter"/>
</dbReference>
<sequence>MAPGSVGKVAIALMALSCVIFVAQAAVIPVGDAGWTFGVEDDWARGKQPFAVGDVLVFQYAAGAHNVVQVDQNGFSGCKAGAGAQVHSSGNDRITLNRRGKFFFICSFPGHCSDGMRIAVTVN</sequence>
<accession>A0A5J9VAM9</accession>
<keyword evidence="11" id="KW-0325">Glycoprotein</keyword>
<keyword evidence="6" id="KW-0249">Electron transport</keyword>
<evidence type="ECO:0000256" key="10">
    <source>
        <dbReference type="ARBA" id="ARBA00023157"/>
    </source>
</evidence>
<dbReference type="PANTHER" id="PTHR33021">
    <property type="entry name" value="BLUE COPPER PROTEIN"/>
    <property type="match status" value="1"/>
</dbReference>
<dbReference type="OrthoDB" id="1934652at2759"/>
<name>A0A5J9VAM9_9POAL</name>
<evidence type="ECO:0000256" key="5">
    <source>
        <dbReference type="ARBA" id="ARBA00022729"/>
    </source>
</evidence>
<protein>
    <recommendedName>
        <fullName evidence="13">Phytocyanin domain-containing protein</fullName>
    </recommendedName>
</protein>
<keyword evidence="2" id="KW-0813">Transport</keyword>
<dbReference type="PANTHER" id="PTHR33021:SF9">
    <property type="entry name" value="PUTATIVE, EXPRESSED-RELATED"/>
    <property type="match status" value="1"/>
</dbReference>
<dbReference type="GO" id="GO:0009610">
    <property type="term" value="P:response to symbiotic fungus"/>
    <property type="evidence" value="ECO:0007669"/>
    <property type="project" value="UniProtKB-ARBA"/>
</dbReference>
<gene>
    <name evidence="14" type="ORF">EJB05_25122</name>
    <name evidence="15" type="ORF">EJB05_25145</name>
</gene>
<dbReference type="Gramene" id="TVU33335">
    <property type="protein sequence ID" value="TVU33335"/>
    <property type="gene ID" value="EJB05_25145"/>
</dbReference>
<keyword evidence="9" id="KW-0472">Membrane</keyword>
<keyword evidence="5 12" id="KW-0732">Signal</keyword>
<comment type="caution">
    <text evidence="14">The sequence shown here is derived from an EMBL/GenBank/DDBJ whole genome shotgun (WGS) entry which is preliminary data.</text>
</comment>
<organism evidence="14 16">
    <name type="scientific">Eragrostis curvula</name>
    <name type="common">weeping love grass</name>
    <dbReference type="NCBI Taxonomy" id="38414"/>
    <lineage>
        <taxon>Eukaryota</taxon>
        <taxon>Viridiplantae</taxon>
        <taxon>Streptophyta</taxon>
        <taxon>Embryophyta</taxon>
        <taxon>Tracheophyta</taxon>
        <taxon>Spermatophyta</taxon>
        <taxon>Magnoliopsida</taxon>
        <taxon>Liliopsida</taxon>
        <taxon>Poales</taxon>
        <taxon>Poaceae</taxon>
        <taxon>PACMAD clade</taxon>
        <taxon>Chloridoideae</taxon>
        <taxon>Eragrostideae</taxon>
        <taxon>Eragrostidinae</taxon>
        <taxon>Eragrostis</taxon>
    </lineage>
</organism>
<dbReference type="EMBL" id="RWGY01000011">
    <property type="protein sequence ID" value="TVU33335.1"/>
    <property type="molecule type" value="Genomic_DNA"/>
</dbReference>
<dbReference type="InterPro" id="IPR039391">
    <property type="entry name" value="Phytocyanin-like"/>
</dbReference>
<evidence type="ECO:0000256" key="12">
    <source>
        <dbReference type="SAM" id="SignalP"/>
    </source>
</evidence>